<evidence type="ECO:0000256" key="6">
    <source>
        <dbReference type="ARBA" id="ARBA00048960"/>
    </source>
</evidence>
<keyword evidence="3" id="KW-0328">Glycosyltransferase</keyword>
<dbReference type="Pfam" id="PF26127">
    <property type="entry name" value="12TM_Mok13"/>
    <property type="match status" value="1"/>
</dbReference>
<evidence type="ECO:0000256" key="3">
    <source>
        <dbReference type="ARBA" id="ARBA00022676"/>
    </source>
</evidence>
<dbReference type="InterPro" id="IPR058658">
    <property type="entry name" value="Mok11-13/Ags1-like_Ig_2"/>
</dbReference>
<evidence type="ECO:0000256" key="9">
    <source>
        <dbReference type="SAM" id="SignalP"/>
    </source>
</evidence>
<dbReference type="InterPro" id="IPR013534">
    <property type="entry name" value="Starch_synth_cat_dom"/>
</dbReference>
<dbReference type="InterPro" id="IPR058659">
    <property type="entry name" value="Mok11-13/Ags1-like_CBM"/>
</dbReference>
<feature type="transmembrane region" description="Helical" evidence="8">
    <location>
        <begin position="2248"/>
        <end position="2266"/>
    </location>
</feature>
<dbReference type="CDD" id="cd03791">
    <property type="entry name" value="GT5_Glycogen_synthase_DULL1-like"/>
    <property type="match status" value="1"/>
</dbReference>
<dbReference type="InterPro" id="IPR058655">
    <property type="entry name" value="Mok11-14/Ags1-like"/>
</dbReference>
<dbReference type="FunFam" id="3.40.50.2000:FF:000157">
    <property type="entry name" value="Alpha-1,3-glucan synthase, variant"/>
    <property type="match status" value="1"/>
</dbReference>
<feature type="compositionally biased region" description="Low complexity" evidence="7">
    <location>
        <begin position="1845"/>
        <end position="1861"/>
    </location>
</feature>
<feature type="signal peptide" evidence="9">
    <location>
        <begin position="1"/>
        <end position="22"/>
    </location>
</feature>
<feature type="region of interest" description="Disordered" evidence="7">
    <location>
        <begin position="1845"/>
        <end position="1868"/>
    </location>
</feature>
<dbReference type="Pfam" id="PF00128">
    <property type="entry name" value="Alpha-amylase"/>
    <property type="match status" value="1"/>
</dbReference>
<evidence type="ECO:0000256" key="2">
    <source>
        <dbReference type="ARBA" id="ARBA00012688"/>
    </source>
</evidence>
<evidence type="ECO:0000313" key="12">
    <source>
        <dbReference type="Proteomes" id="UP000305067"/>
    </source>
</evidence>
<feature type="compositionally biased region" description="Polar residues" evidence="7">
    <location>
        <begin position="1638"/>
        <end position="1651"/>
    </location>
</feature>
<dbReference type="InterPro" id="IPR058657">
    <property type="entry name" value="Mok11-13/Ags1-like_Ig"/>
</dbReference>
<keyword evidence="4" id="KW-0808">Transferase</keyword>
<dbReference type="SUPFAM" id="SSF51445">
    <property type="entry name" value="(Trans)glycosidases"/>
    <property type="match status" value="1"/>
</dbReference>
<dbReference type="SUPFAM" id="SSF53756">
    <property type="entry name" value="UDP-Glycosyltransferase/glycogen phosphorylase"/>
    <property type="match status" value="1"/>
</dbReference>
<dbReference type="Pfam" id="PF26111">
    <property type="entry name" value="Ig_Mok13"/>
    <property type="match status" value="1"/>
</dbReference>
<dbReference type="EMBL" id="ML178814">
    <property type="protein sequence ID" value="TFL07305.1"/>
    <property type="molecule type" value="Genomic_DNA"/>
</dbReference>
<dbReference type="InterPro" id="IPR058654">
    <property type="entry name" value="Mok11-14/Ags1-like_TM"/>
</dbReference>
<dbReference type="GO" id="GO:0070600">
    <property type="term" value="P:fungal-type cell wall (1-&gt;3)-alpha-glucan biosynthetic process"/>
    <property type="evidence" value="ECO:0007669"/>
    <property type="project" value="TreeGrafter"/>
</dbReference>
<keyword evidence="5" id="KW-0961">Cell wall biogenesis/degradation</keyword>
<dbReference type="OrthoDB" id="512920at2759"/>
<dbReference type="Pfam" id="PF08323">
    <property type="entry name" value="Glyco_transf_5"/>
    <property type="match status" value="1"/>
</dbReference>
<evidence type="ECO:0000256" key="5">
    <source>
        <dbReference type="ARBA" id="ARBA00023316"/>
    </source>
</evidence>
<keyword evidence="8" id="KW-1133">Transmembrane helix</keyword>
<feature type="transmembrane region" description="Helical" evidence="8">
    <location>
        <begin position="1902"/>
        <end position="1924"/>
    </location>
</feature>
<dbReference type="PANTHER" id="PTHR47182:SF2">
    <property type="entry name" value="CELL WALL ALPHA-1,3-GLUCAN SYNTHASE AGS1"/>
    <property type="match status" value="1"/>
</dbReference>
<dbReference type="Pfam" id="PF26122">
    <property type="entry name" value="CBM_Mok13"/>
    <property type="match status" value="1"/>
</dbReference>
<dbReference type="EC" id="2.4.1.183" evidence="2"/>
<evidence type="ECO:0000256" key="4">
    <source>
        <dbReference type="ARBA" id="ARBA00022679"/>
    </source>
</evidence>
<feature type="chain" id="PRO_5022765389" description="alpha-1,3-glucan synthase" evidence="9">
    <location>
        <begin position="23"/>
        <end position="2324"/>
    </location>
</feature>
<dbReference type="PANTHER" id="PTHR47182">
    <property type="entry name" value="CELL WALL ALPHA-1,3-GLUCAN SYNTHASE AGS1-RELATED"/>
    <property type="match status" value="1"/>
</dbReference>
<feature type="transmembrane region" description="Helical" evidence="8">
    <location>
        <begin position="1960"/>
        <end position="1980"/>
    </location>
</feature>
<dbReference type="InterPro" id="IPR006047">
    <property type="entry name" value="GH13_cat_dom"/>
</dbReference>
<feature type="transmembrane region" description="Helical" evidence="8">
    <location>
        <begin position="2144"/>
        <end position="2165"/>
    </location>
</feature>
<feature type="transmembrane region" description="Helical" evidence="8">
    <location>
        <begin position="2063"/>
        <end position="2084"/>
    </location>
</feature>
<feature type="compositionally biased region" description="Low complexity" evidence="7">
    <location>
        <begin position="1701"/>
        <end position="1717"/>
    </location>
</feature>
<dbReference type="FunFam" id="3.40.50.2000:FF:000052">
    <property type="entry name" value="Alpha-1,3-glucan synthase Ags2"/>
    <property type="match status" value="1"/>
</dbReference>
<evidence type="ECO:0000256" key="8">
    <source>
        <dbReference type="SAM" id="Phobius"/>
    </source>
</evidence>
<proteinExistence type="inferred from homology"/>
<feature type="transmembrane region" description="Helical" evidence="8">
    <location>
        <begin position="2026"/>
        <end position="2048"/>
    </location>
</feature>
<evidence type="ECO:0000256" key="7">
    <source>
        <dbReference type="SAM" id="MobiDB-lite"/>
    </source>
</evidence>
<feature type="transmembrane region" description="Helical" evidence="8">
    <location>
        <begin position="1046"/>
        <end position="1069"/>
    </location>
</feature>
<keyword evidence="9" id="KW-0732">Signal</keyword>
<feature type="compositionally biased region" description="Polar residues" evidence="7">
    <location>
        <begin position="1665"/>
        <end position="1676"/>
    </location>
</feature>
<evidence type="ECO:0000313" key="11">
    <source>
        <dbReference type="EMBL" id="TFL07305.1"/>
    </source>
</evidence>
<dbReference type="Proteomes" id="UP000305067">
    <property type="component" value="Unassembled WGS sequence"/>
</dbReference>
<dbReference type="InterPro" id="IPR001296">
    <property type="entry name" value="Glyco_trans_1"/>
</dbReference>
<keyword evidence="8" id="KW-0472">Membrane</keyword>
<dbReference type="STRING" id="1884261.A0A5C3QZ56"/>
<dbReference type="FunFam" id="3.20.20.80:FF:000162">
    <property type="entry name" value="Cell wall alpha-1,3-glucan synthase mok12"/>
    <property type="match status" value="1"/>
</dbReference>
<feature type="transmembrane region" description="Helical" evidence="8">
    <location>
        <begin position="2297"/>
        <end position="2316"/>
    </location>
</feature>
<dbReference type="GO" id="GO:0009277">
    <property type="term" value="C:fungal-type cell wall"/>
    <property type="evidence" value="ECO:0007669"/>
    <property type="project" value="TreeGrafter"/>
</dbReference>
<feature type="domain" description="Glycosyl hydrolase family 13 catalytic" evidence="10">
    <location>
        <begin position="69"/>
        <end position="519"/>
    </location>
</feature>
<evidence type="ECO:0000259" key="10">
    <source>
        <dbReference type="SMART" id="SM00642"/>
    </source>
</evidence>
<dbReference type="Pfam" id="PF26114">
    <property type="entry name" value="Ig_2_Mok13"/>
    <property type="match status" value="1"/>
</dbReference>
<feature type="transmembrane region" description="Helical" evidence="8">
    <location>
        <begin position="1992"/>
        <end position="2014"/>
    </location>
</feature>
<dbReference type="InterPro" id="IPR017853">
    <property type="entry name" value="GH"/>
</dbReference>
<dbReference type="InterPro" id="IPR058656">
    <property type="entry name" value="Mok11-13/Ags1-like_GH"/>
</dbReference>
<keyword evidence="8" id="KW-0812">Transmembrane</keyword>
<dbReference type="Gene3D" id="3.40.50.2000">
    <property type="entry name" value="Glycogen Phosphorylase B"/>
    <property type="match status" value="2"/>
</dbReference>
<accession>A0A5C3QZ56</accession>
<sequence length="2324" mass="259021">MRLSHSLIRSLPFITLQYLAQAAPYSDELADYNLNVNKDAASVLEYDSTRANTTYTPSPENWRALPTYTILMDKFADGDPSNNDYFGTKYEWDWRETQLRFGGDLDGLVAKLDYLHGMGMRVIFISGTPFLNMPWQADSYSALDFSVLDPHWGNVDHWRRAIDAIHARGMYIMVDFTVGTMGDLIGFEGFLNASTPFRLKEYNAVWKRPNYAPWGFDEYADFNIGNTHDDTCVMPKFWEDDGTVVDLDTEGCMDSDFDQYGDMEAFGVHPDWQRQLSKFASVQDRLREWKPSVMDKLEVFSCMAIKALDIDAIRIDKATQVTVDALAQWSASTRACASRLGKENFFIPGEVTGGDRFGSLYMGRGRTPTEHPPDPAAVRPSDNQYFLRDAPLNALDGVAFHYSIYRSLCRFLGMDGNLQVAYDIPVDFVDAWNSMFQNNDFLNAHTGEIDPRHMYGVSNFDIFRWPSLEHGTQRQAVGIMISSVVIPGIPLMFYGEEQEFYMYDTGAANYLYGRQAMFSNTAWKRHGCYKLGSEQYFNMGIEKSYYGCQDDWNALDHFDSTTPTYRLVSHLSHLRSIYGAIQDGFTLIKGGNITYYIERPGSNHTATEMGLWAVTREARENQTLSGVHNGPVWFLYGNENKTTTYDINCGSADADITSPFEAGSTIRNLFYPYNTLTVGPRSCIPQLIMQAYGFAAYVSQAVWVGPRPTITRFTPGHDTRLLNDGGANSSSVDITLEFNVAMDCRSIDQSVTLNVSTSGTGSRPTLGRGACQEITNAPPALINGVDVSTFSWSATITNMPDGILSIIVDSPASAAGNTTGVIDTFMIRKGTADNILVFPEADYSSESLTKVDGKYAFAHKAIGADMLRYSINFGQNWTDWVNWEPVTEINEQDFLDKELWWPGVHLMAQYWSAAAVSAAAVVHADHGYEGGRRRVPQFLARGPFNKWGYDQGIESQMKLNEDGLWELEIMAAWPTYIQLNVWKYDDYWYGDTDADGVLDRLPPNTVALNYLNMSAPPRPHVSWSLLIDDSDMTWTLRPRGQASVAAIMYSLLLSIPLITGSLAVVIFMWSFYGIKHNQYGAPTKSHSNYLPILGAFGIKQSDSKEQVPEKTKYKQNPDLIGWPEDKAKRRKVLIATLEYEIIDWKLKVKIGGLGVMSSLMGKAMTDVDLLWVVPKVKDVDYPQGDPADPIEVIIFGEPYLIEVETHVLDNITYVILDSPVFRAQTKADPYPARMDDLSSAIFYSTWNQAIAATIRRFPTVDMYHINDYHGALAPIYLLPKVVPVCLSLHNAEFQGLWPLRTKEEMKEVCSAFNMSKEHCTKYVQFGNTFNLLHAAASFIAVHQKSVGVAGVSDKYGKRSWARYPALWTLKHVDSLPNPDPSDIAALDVDPMSTKEVQIDQEAEAARPEMKRQAQEWAGIKQDPDSDLFVFVGRWSKQKGVDLIADVLPALLVKRPSIQVIAVGPVIDLYGRFAAEKLARLMEMYPDRVHSKPEFTALPSYLFSGADFALIPSRDEPFGLVAVEFGRKGALGVGSRLGGLGLMPGWWFPVESMSTAHMLSQLTKTIKMALKSTEEERAILRARSAVQRFPVVEWRQRMEDFHKRSIGISRGVAGPNAWRESDCTGGGVGAMADSDDWNPVTQSYPSQPNWDNRSVLESPAGPPSPGQWSQDTLTPSGGQNGAQLLYDSAHGDYFSHSPGSVPGTPTTATPNSATPTGGYDNFIDRANRTIARDQRHVPDPFLEGGLSAPNRPFGAHSRVSSVESISSIVDEKSNSPLNKAIASFTDSDGGVASDFVQKLQMLDAKNSEHELSIEKYLVKSEEAFFGKVRKDKLDSAASIRSSARESVWGTPSPSLYSRPSSPGGFSSAGDFDPAGQGLGSAGPPEQVPMSRLQIIMAREIKGWPLYTIVIAAGQMLSATSFQITLLSGRNWQDSVELYVLGAFFLVASAVWYPLFRMKPAVYVLSAPWIFFGLAFFLIGLPSIAPAMQPAHRALASTATWCYAIASAAAFAFFGLNFGEEAGAATEVWVFRAVIVQGSQQLWVAALWYWGFTLNGVEDGYVPPWQILLVVWPLSIMSFLFAYLMMYGLPEYYRQSPPKVPNFLQTLFRRKLVIWFLIAEILRDYWLSGPYGRNWSFLWNVPVPKWQILLLVITFFVFVWGLVLGVLTHFSKTHTWLLPVFAVGLGAPRWCQMLWGTSSMALYIPWAGTSGPYLSLSLWLWLGVLDAVQGVGLGMILLQTLSRLHVCATLAFSQLIGAICVMVARATAPNAIGPGSVFPDVGSWDFEQGLSGSPMANPLFWLALVSQLIIVWGYFWFYRKEQLARP</sequence>
<evidence type="ECO:0000256" key="1">
    <source>
        <dbReference type="ARBA" id="ARBA00006122"/>
    </source>
</evidence>
<keyword evidence="12" id="KW-1185">Reference proteome</keyword>
<gene>
    <name evidence="11" type="ORF">BDV98DRAFT_538877</name>
</gene>
<comment type="similarity">
    <text evidence="1">Belongs to the glycosyltransferase group 1 family.</text>
</comment>
<dbReference type="Pfam" id="PF26108">
    <property type="entry name" value="GH_Mok13"/>
    <property type="match status" value="1"/>
</dbReference>
<protein>
    <recommendedName>
        <fullName evidence="2">alpha-1,3-glucan synthase</fullName>
        <ecNumber evidence="2">2.4.1.183</ecNumber>
    </recommendedName>
</protein>
<reference evidence="11 12" key="1">
    <citation type="journal article" date="2019" name="Nat. Ecol. Evol.">
        <title>Megaphylogeny resolves global patterns of mushroom evolution.</title>
        <authorList>
            <person name="Varga T."/>
            <person name="Krizsan K."/>
            <person name="Foldi C."/>
            <person name="Dima B."/>
            <person name="Sanchez-Garcia M."/>
            <person name="Sanchez-Ramirez S."/>
            <person name="Szollosi G.J."/>
            <person name="Szarkandi J.G."/>
            <person name="Papp V."/>
            <person name="Albert L."/>
            <person name="Andreopoulos W."/>
            <person name="Angelini C."/>
            <person name="Antonin V."/>
            <person name="Barry K.W."/>
            <person name="Bougher N.L."/>
            <person name="Buchanan P."/>
            <person name="Buyck B."/>
            <person name="Bense V."/>
            <person name="Catcheside P."/>
            <person name="Chovatia M."/>
            <person name="Cooper J."/>
            <person name="Damon W."/>
            <person name="Desjardin D."/>
            <person name="Finy P."/>
            <person name="Geml J."/>
            <person name="Haridas S."/>
            <person name="Hughes K."/>
            <person name="Justo A."/>
            <person name="Karasinski D."/>
            <person name="Kautmanova I."/>
            <person name="Kiss B."/>
            <person name="Kocsube S."/>
            <person name="Kotiranta H."/>
            <person name="LaButti K.M."/>
            <person name="Lechner B.E."/>
            <person name="Liimatainen K."/>
            <person name="Lipzen A."/>
            <person name="Lukacs Z."/>
            <person name="Mihaltcheva S."/>
            <person name="Morgado L.N."/>
            <person name="Niskanen T."/>
            <person name="Noordeloos M.E."/>
            <person name="Ohm R.A."/>
            <person name="Ortiz-Santana B."/>
            <person name="Ovrebo C."/>
            <person name="Racz N."/>
            <person name="Riley R."/>
            <person name="Savchenko A."/>
            <person name="Shiryaev A."/>
            <person name="Soop K."/>
            <person name="Spirin V."/>
            <person name="Szebenyi C."/>
            <person name="Tomsovsky M."/>
            <person name="Tulloss R.E."/>
            <person name="Uehling J."/>
            <person name="Grigoriev I.V."/>
            <person name="Vagvolgyi C."/>
            <person name="Papp T."/>
            <person name="Martin F.M."/>
            <person name="Miettinen O."/>
            <person name="Hibbett D.S."/>
            <person name="Nagy L.G."/>
        </authorList>
    </citation>
    <scope>NUCLEOTIDE SEQUENCE [LARGE SCALE GENOMIC DNA]</scope>
    <source>
        <strain evidence="11 12">CBS 309.79</strain>
    </source>
</reference>
<name>A0A5C3QZ56_9AGAR</name>
<feature type="transmembrane region" description="Helical" evidence="8">
    <location>
        <begin position="1936"/>
        <end position="1953"/>
    </location>
</feature>
<dbReference type="GO" id="GO:0047657">
    <property type="term" value="F:alpha-1,3-glucan synthase activity"/>
    <property type="evidence" value="ECO:0007669"/>
    <property type="project" value="UniProtKB-EC"/>
</dbReference>
<feature type="region of interest" description="Disordered" evidence="7">
    <location>
        <begin position="1612"/>
        <end position="1718"/>
    </location>
</feature>
<organism evidence="11 12">
    <name type="scientific">Pterulicium gracile</name>
    <dbReference type="NCBI Taxonomy" id="1884261"/>
    <lineage>
        <taxon>Eukaryota</taxon>
        <taxon>Fungi</taxon>
        <taxon>Dikarya</taxon>
        <taxon>Basidiomycota</taxon>
        <taxon>Agaricomycotina</taxon>
        <taxon>Agaricomycetes</taxon>
        <taxon>Agaricomycetidae</taxon>
        <taxon>Agaricales</taxon>
        <taxon>Pleurotineae</taxon>
        <taxon>Pterulaceae</taxon>
        <taxon>Pterulicium</taxon>
    </lineage>
</organism>
<dbReference type="Pfam" id="PF00534">
    <property type="entry name" value="Glycos_transf_1"/>
    <property type="match status" value="1"/>
</dbReference>
<dbReference type="Gene3D" id="3.20.20.80">
    <property type="entry name" value="Glycosidases"/>
    <property type="match status" value="2"/>
</dbReference>
<dbReference type="SMART" id="SM00642">
    <property type="entry name" value="Aamy"/>
    <property type="match status" value="1"/>
</dbReference>
<comment type="catalytic activity">
    <reaction evidence="6">
        <text>[(1-&gt;3)-alpha-D-glucosyl](n) + UDP-alpha-D-glucose = [(1-&gt;3)-alpha-D-glucosyl](n+1) + UDP + H(+)</text>
        <dbReference type="Rhea" id="RHEA:19749"/>
        <dbReference type="Rhea" id="RHEA-COMP:11150"/>
        <dbReference type="Rhea" id="RHEA-COMP:11151"/>
        <dbReference type="ChEBI" id="CHEBI:15378"/>
        <dbReference type="ChEBI" id="CHEBI:28100"/>
        <dbReference type="ChEBI" id="CHEBI:58223"/>
        <dbReference type="ChEBI" id="CHEBI:58885"/>
        <dbReference type="EC" id="2.4.1.183"/>
    </reaction>
</comment>